<proteinExistence type="predicted"/>
<evidence type="ECO:0000313" key="1">
    <source>
        <dbReference type="EMBL" id="KNZ54331.1"/>
    </source>
</evidence>
<comment type="caution">
    <text evidence="1">The sequence shown here is derived from an EMBL/GenBank/DDBJ whole genome shotgun (WGS) entry which is preliminary data.</text>
</comment>
<name>A0A0L6V0R4_9BASI</name>
<gene>
    <name evidence="1" type="ORF">VP01_2975g3</name>
</gene>
<keyword evidence="2" id="KW-1185">Reference proteome</keyword>
<organism evidence="1 2">
    <name type="scientific">Puccinia sorghi</name>
    <dbReference type="NCBI Taxonomy" id="27349"/>
    <lineage>
        <taxon>Eukaryota</taxon>
        <taxon>Fungi</taxon>
        <taxon>Dikarya</taxon>
        <taxon>Basidiomycota</taxon>
        <taxon>Pucciniomycotina</taxon>
        <taxon>Pucciniomycetes</taxon>
        <taxon>Pucciniales</taxon>
        <taxon>Pucciniaceae</taxon>
        <taxon>Puccinia</taxon>
    </lineage>
</organism>
<protein>
    <submittedName>
        <fullName evidence="1">Uncharacterized protein</fullName>
    </submittedName>
</protein>
<dbReference type="Proteomes" id="UP000037035">
    <property type="component" value="Unassembled WGS sequence"/>
</dbReference>
<evidence type="ECO:0000313" key="2">
    <source>
        <dbReference type="Proteomes" id="UP000037035"/>
    </source>
</evidence>
<dbReference type="AlphaFoldDB" id="A0A0L6V0R4"/>
<reference evidence="1 2" key="1">
    <citation type="submission" date="2015-08" db="EMBL/GenBank/DDBJ databases">
        <title>Next Generation Sequencing and Analysis of the Genome of Puccinia sorghi L Schw, the Causal Agent of Maize Common Rust.</title>
        <authorList>
            <person name="Rochi L."/>
            <person name="Burguener G."/>
            <person name="Darino M."/>
            <person name="Turjanski A."/>
            <person name="Kreff E."/>
            <person name="Dieguez M.J."/>
            <person name="Sacco F."/>
        </authorList>
    </citation>
    <scope>NUCLEOTIDE SEQUENCE [LARGE SCALE GENOMIC DNA]</scope>
    <source>
        <strain evidence="1 2">RO10H11247</strain>
    </source>
</reference>
<dbReference type="EMBL" id="LAVV01007918">
    <property type="protein sequence ID" value="KNZ54331.1"/>
    <property type="molecule type" value="Genomic_DNA"/>
</dbReference>
<feature type="non-terminal residue" evidence="1">
    <location>
        <position position="1"/>
    </location>
</feature>
<sequence length="75" mass="8883">LSSLIQLQQDQQENLSELPIHPDEMELFDAIKCTSETEVISEEYFIIQTMNWRSSEFSKLARQLDQLHIEEMIQL</sequence>
<dbReference type="VEuPathDB" id="FungiDB:VP01_2975g3"/>
<accession>A0A0L6V0R4</accession>